<dbReference type="InterPro" id="IPR001633">
    <property type="entry name" value="EAL_dom"/>
</dbReference>
<evidence type="ECO:0000259" key="3">
    <source>
        <dbReference type="PROSITE" id="PS50883"/>
    </source>
</evidence>
<dbReference type="InterPro" id="IPR035965">
    <property type="entry name" value="PAS-like_dom_sf"/>
</dbReference>
<dbReference type="RefSeq" id="WP_378385682.1">
    <property type="nucleotide sequence ID" value="NZ_JBHLWM010000001.1"/>
</dbReference>
<dbReference type="PANTHER" id="PTHR44757">
    <property type="entry name" value="DIGUANYLATE CYCLASE DGCP"/>
    <property type="match status" value="1"/>
</dbReference>
<dbReference type="PROSITE" id="PS50887">
    <property type="entry name" value="GGDEF"/>
    <property type="match status" value="1"/>
</dbReference>
<dbReference type="SUPFAM" id="SSF55785">
    <property type="entry name" value="PYP-like sensor domain (PAS domain)"/>
    <property type="match status" value="1"/>
</dbReference>
<evidence type="ECO:0000259" key="2">
    <source>
        <dbReference type="PROSITE" id="PS50112"/>
    </source>
</evidence>
<dbReference type="CDD" id="cd12914">
    <property type="entry name" value="PDC1_DGC_like"/>
    <property type="match status" value="1"/>
</dbReference>
<dbReference type="PROSITE" id="PS50883">
    <property type="entry name" value="EAL"/>
    <property type="match status" value="1"/>
</dbReference>
<dbReference type="Pfam" id="PF00990">
    <property type="entry name" value="GGDEF"/>
    <property type="match status" value="1"/>
</dbReference>
<sequence>MGCGALLIALIAVVTAAMVGDLRGKALKNSERELANTAMLLSHHYEREFEDFLTTQSEVVAMALQSPFSSPDSFGGQMATLATHEMLRAKTQSGPDISKLAIFDHRGVLINSSAHWPVSELSIADRDYFKALKSGKAPRVTVELIQNTLAGGWMIVMAQRLVNIDGEFLGVVSRSLTPSYIEHFLASVSLGGDSAISIHHRNGVLMARYPHADDKIGHNVRAGAIERARLFEANINAQLTSPIDGRDRLVSSHALRGLPIVVVTATTTDEALAAWRKQTRLLIGAAAVSALVVAVILLLIVRQVSKQHEATQVKLAVDKQRLNTAINNMSQGLLLFDAQARLVVCNQRYIEMYGLSPEIVKPGCSFRDIVAHRQSVGSFKGDVDEYCSRIIQAVMVEKTTAKHGSDDRSIQISSVPVPGGGWVSTHEDITERIRDSERIAYLAHYDSLTDLPNRSLFRQRLELELQRSQRGGTFALLYIDIDEFKSINDTLGHPVGDDLLKQVAIRLRGCVDAGDFVARLGGDEFAIIAANAGDSNRATVLAEQIHRAIRAPYQCLGHHLSTDASIGIAIAPGDGADIDQLIKNADLAMYGAKAGGRRTFRFFEPEMDAVARSRRELEFDLRHAISSGGFEIHYQPVIDLRTDAITGCEALLRWRHPTRGLISPAEFIPIAEDTGLINEIGGWTLAAACAEAAQWDDDITLAVNISPVQFRQQTLALLVASMLGSTGLPARRLELEVTEAVLIHDDDAALTTLNQLRTLGVRISLDDFGTGYSSLSYLQRFPFDKIKIDRTFVDSVDRTDTSKAIIEAVVNIAASRSMTTTAEGVETEPQRDILRALGCTQMQGWLFSPAVPARKFRALLDEHRNTRAA</sequence>
<reference evidence="5 6" key="1">
    <citation type="submission" date="2024-09" db="EMBL/GenBank/DDBJ databases">
        <authorList>
            <person name="Sun Q."/>
            <person name="Mori K."/>
        </authorList>
    </citation>
    <scope>NUCLEOTIDE SEQUENCE [LARGE SCALE GENOMIC DNA]</scope>
    <source>
        <strain evidence="5 6">KCTC 23279</strain>
    </source>
</reference>
<dbReference type="InterPro" id="IPR000014">
    <property type="entry name" value="PAS"/>
</dbReference>
<keyword evidence="1" id="KW-1133">Transmembrane helix</keyword>
<dbReference type="InterPro" id="IPR029787">
    <property type="entry name" value="Nucleotide_cyclase"/>
</dbReference>
<evidence type="ECO:0000259" key="4">
    <source>
        <dbReference type="PROSITE" id="PS50887"/>
    </source>
</evidence>
<dbReference type="InterPro" id="IPR035919">
    <property type="entry name" value="EAL_sf"/>
</dbReference>
<dbReference type="PANTHER" id="PTHR44757:SF2">
    <property type="entry name" value="BIOFILM ARCHITECTURE MAINTENANCE PROTEIN MBAA"/>
    <property type="match status" value="1"/>
</dbReference>
<dbReference type="InterPro" id="IPR052155">
    <property type="entry name" value="Biofilm_reg_signaling"/>
</dbReference>
<keyword evidence="1" id="KW-0472">Membrane</keyword>
<dbReference type="SUPFAM" id="SSF55073">
    <property type="entry name" value="Nucleotide cyclase"/>
    <property type="match status" value="1"/>
</dbReference>
<dbReference type="InterPro" id="IPR043128">
    <property type="entry name" value="Rev_trsase/Diguanyl_cyclase"/>
</dbReference>
<accession>A0ABV6EL66</accession>
<comment type="caution">
    <text evidence="5">The sequence shown here is derived from an EMBL/GenBank/DDBJ whole genome shotgun (WGS) entry which is preliminary data.</text>
</comment>
<name>A0ABV6EL66_9BRAD</name>
<dbReference type="Gene3D" id="3.30.70.270">
    <property type="match status" value="1"/>
</dbReference>
<dbReference type="Pfam" id="PF22588">
    <property type="entry name" value="dCache_1_like"/>
    <property type="match status" value="1"/>
</dbReference>
<feature type="domain" description="EAL" evidence="3">
    <location>
        <begin position="614"/>
        <end position="864"/>
    </location>
</feature>
<feature type="transmembrane region" description="Helical" evidence="1">
    <location>
        <begin position="281"/>
        <end position="301"/>
    </location>
</feature>
<dbReference type="InterPro" id="IPR000160">
    <property type="entry name" value="GGDEF_dom"/>
</dbReference>
<keyword evidence="1" id="KW-0812">Transmembrane</keyword>
<dbReference type="Gene3D" id="3.30.450.20">
    <property type="entry name" value="PAS domain"/>
    <property type="match status" value="3"/>
</dbReference>
<dbReference type="InterPro" id="IPR054327">
    <property type="entry name" value="His-kinase-like_sensor"/>
</dbReference>
<dbReference type="SMART" id="SM00052">
    <property type="entry name" value="EAL"/>
    <property type="match status" value="1"/>
</dbReference>
<evidence type="ECO:0000313" key="6">
    <source>
        <dbReference type="Proteomes" id="UP001589775"/>
    </source>
</evidence>
<dbReference type="CDD" id="cd12915">
    <property type="entry name" value="PDC2_DGC_like"/>
    <property type="match status" value="1"/>
</dbReference>
<dbReference type="Gene3D" id="3.20.20.450">
    <property type="entry name" value="EAL domain"/>
    <property type="match status" value="1"/>
</dbReference>
<gene>
    <name evidence="5" type="ORF">ACFFJ6_00665</name>
</gene>
<dbReference type="EMBL" id="JBHLWM010000001">
    <property type="protein sequence ID" value="MFC0238951.1"/>
    <property type="molecule type" value="Genomic_DNA"/>
</dbReference>
<dbReference type="Pfam" id="PF12860">
    <property type="entry name" value="PAS_7"/>
    <property type="match status" value="1"/>
</dbReference>
<protein>
    <submittedName>
        <fullName evidence="5">EAL domain-containing protein</fullName>
    </submittedName>
</protein>
<organism evidence="5 6">
    <name type="scientific">Rhodopseudomonas telluris</name>
    <dbReference type="NCBI Taxonomy" id="644215"/>
    <lineage>
        <taxon>Bacteria</taxon>
        <taxon>Pseudomonadati</taxon>
        <taxon>Pseudomonadota</taxon>
        <taxon>Alphaproteobacteria</taxon>
        <taxon>Hyphomicrobiales</taxon>
        <taxon>Nitrobacteraceae</taxon>
        <taxon>Rhodopseudomonas</taxon>
    </lineage>
</organism>
<feature type="domain" description="GGDEF" evidence="4">
    <location>
        <begin position="472"/>
        <end position="605"/>
    </location>
</feature>
<dbReference type="CDD" id="cd01949">
    <property type="entry name" value="GGDEF"/>
    <property type="match status" value="1"/>
</dbReference>
<dbReference type="SMART" id="SM00267">
    <property type="entry name" value="GGDEF"/>
    <property type="match status" value="1"/>
</dbReference>
<keyword evidence="6" id="KW-1185">Reference proteome</keyword>
<dbReference type="SUPFAM" id="SSF141868">
    <property type="entry name" value="EAL domain-like"/>
    <property type="match status" value="1"/>
</dbReference>
<dbReference type="PROSITE" id="PS50112">
    <property type="entry name" value="PAS"/>
    <property type="match status" value="1"/>
</dbReference>
<dbReference type="Pfam" id="PF00563">
    <property type="entry name" value="EAL"/>
    <property type="match status" value="1"/>
</dbReference>
<dbReference type="Proteomes" id="UP001589775">
    <property type="component" value="Unassembled WGS sequence"/>
</dbReference>
<feature type="domain" description="PAS" evidence="2">
    <location>
        <begin position="318"/>
        <end position="358"/>
    </location>
</feature>
<evidence type="ECO:0000256" key="1">
    <source>
        <dbReference type="SAM" id="Phobius"/>
    </source>
</evidence>
<dbReference type="NCBIfam" id="TIGR00254">
    <property type="entry name" value="GGDEF"/>
    <property type="match status" value="1"/>
</dbReference>
<evidence type="ECO:0000313" key="5">
    <source>
        <dbReference type="EMBL" id="MFC0238951.1"/>
    </source>
</evidence>
<proteinExistence type="predicted"/>
<dbReference type="CDD" id="cd01948">
    <property type="entry name" value="EAL"/>
    <property type="match status" value="1"/>
</dbReference>